<feature type="domain" description="Gfo/Idh/MocA-like oxidoreductase bacterial type C-terminal" evidence="2">
    <location>
        <begin position="201"/>
        <end position="290"/>
    </location>
</feature>
<accession>A0A517YB27</accession>
<reference evidence="3 4" key="1">
    <citation type="submission" date="2019-02" db="EMBL/GenBank/DDBJ databases">
        <title>Deep-cultivation of Planctomycetes and their phenomic and genomic characterization uncovers novel biology.</title>
        <authorList>
            <person name="Wiegand S."/>
            <person name="Jogler M."/>
            <person name="Boedeker C."/>
            <person name="Pinto D."/>
            <person name="Vollmers J."/>
            <person name="Rivas-Marin E."/>
            <person name="Kohn T."/>
            <person name="Peeters S.H."/>
            <person name="Heuer A."/>
            <person name="Rast P."/>
            <person name="Oberbeckmann S."/>
            <person name="Bunk B."/>
            <person name="Jeske O."/>
            <person name="Meyerdierks A."/>
            <person name="Storesund J.E."/>
            <person name="Kallscheuer N."/>
            <person name="Luecker S."/>
            <person name="Lage O.M."/>
            <person name="Pohl T."/>
            <person name="Merkel B.J."/>
            <person name="Hornburger P."/>
            <person name="Mueller R.-W."/>
            <person name="Bruemmer F."/>
            <person name="Labrenz M."/>
            <person name="Spormann A.M."/>
            <person name="Op den Camp H."/>
            <person name="Overmann J."/>
            <person name="Amann R."/>
            <person name="Jetten M.S.M."/>
            <person name="Mascher T."/>
            <person name="Medema M.H."/>
            <person name="Devos D.P."/>
            <person name="Kaster A.-K."/>
            <person name="Ovreas L."/>
            <person name="Rohde M."/>
            <person name="Galperin M.Y."/>
            <person name="Jogler C."/>
        </authorList>
    </citation>
    <scope>NUCLEOTIDE SEQUENCE [LARGE SCALE GENOMIC DNA]</scope>
    <source>
        <strain evidence="3 4">ETA_A8</strain>
    </source>
</reference>
<evidence type="ECO:0000313" key="3">
    <source>
        <dbReference type="EMBL" id="QDU27414.1"/>
    </source>
</evidence>
<dbReference type="SUPFAM" id="SSF51735">
    <property type="entry name" value="NAD(P)-binding Rossmann-fold domains"/>
    <property type="match status" value="1"/>
</dbReference>
<proteinExistence type="predicted"/>
<keyword evidence="4" id="KW-1185">Reference proteome</keyword>
<name>A0A517YB27_9BACT</name>
<protein>
    <submittedName>
        <fullName evidence="3">Putative oxidoreductase YdgJ</fullName>
        <ecNumber evidence="3">1.-.-.-</ecNumber>
    </submittedName>
</protein>
<dbReference type="Gene3D" id="3.30.360.10">
    <property type="entry name" value="Dihydrodipicolinate Reductase, domain 2"/>
    <property type="match status" value="1"/>
</dbReference>
<dbReference type="InterPro" id="IPR043906">
    <property type="entry name" value="Gfo/Idh/MocA_OxRdtase_bact_C"/>
</dbReference>
<dbReference type="PROSITE" id="PS51318">
    <property type="entry name" value="TAT"/>
    <property type="match status" value="1"/>
</dbReference>
<dbReference type="Pfam" id="PF01408">
    <property type="entry name" value="GFO_IDH_MocA"/>
    <property type="match status" value="1"/>
</dbReference>
<dbReference type="Gene3D" id="3.40.50.720">
    <property type="entry name" value="NAD(P)-binding Rossmann-like Domain"/>
    <property type="match status" value="1"/>
</dbReference>
<dbReference type="OrthoDB" id="255433at2"/>
<gene>
    <name evidence="3" type="primary">ydgJ_1</name>
    <name evidence="3" type="ORF">ETAA8_25010</name>
</gene>
<dbReference type="SUPFAM" id="SSF55347">
    <property type="entry name" value="Glyceraldehyde-3-phosphate dehydrogenase-like, C-terminal domain"/>
    <property type="match status" value="1"/>
</dbReference>
<organism evidence="3 4">
    <name type="scientific">Anatilimnocola aggregata</name>
    <dbReference type="NCBI Taxonomy" id="2528021"/>
    <lineage>
        <taxon>Bacteria</taxon>
        <taxon>Pseudomonadati</taxon>
        <taxon>Planctomycetota</taxon>
        <taxon>Planctomycetia</taxon>
        <taxon>Pirellulales</taxon>
        <taxon>Pirellulaceae</taxon>
        <taxon>Anatilimnocola</taxon>
    </lineage>
</organism>
<dbReference type="InterPro" id="IPR006311">
    <property type="entry name" value="TAT_signal"/>
</dbReference>
<evidence type="ECO:0000313" key="4">
    <source>
        <dbReference type="Proteomes" id="UP000315017"/>
    </source>
</evidence>
<dbReference type="InterPro" id="IPR050463">
    <property type="entry name" value="Gfo/Idh/MocA_oxidrdct_glycsds"/>
</dbReference>
<dbReference type="Pfam" id="PF19051">
    <property type="entry name" value="GFO_IDH_MocA_C2"/>
    <property type="match status" value="1"/>
</dbReference>
<dbReference type="EC" id="1.-.-.-" evidence="3"/>
<dbReference type="GO" id="GO:0000166">
    <property type="term" value="F:nucleotide binding"/>
    <property type="evidence" value="ECO:0007669"/>
    <property type="project" value="InterPro"/>
</dbReference>
<dbReference type="InterPro" id="IPR000683">
    <property type="entry name" value="Gfo/Idh/MocA-like_OxRdtase_N"/>
</dbReference>
<dbReference type="RefSeq" id="WP_145088255.1">
    <property type="nucleotide sequence ID" value="NZ_CP036274.1"/>
</dbReference>
<dbReference type="InterPro" id="IPR036291">
    <property type="entry name" value="NAD(P)-bd_dom_sf"/>
</dbReference>
<dbReference type="PANTHER" id="PTHR43818:SF10">
    <property type="entry name" value="NADH-DEPENDENT DEHYDROGENASE-RELATED"/>
    <property type="match status" value="1"/>
</dbReference>
<dbReference type="EMBL" id="CP036274">
    <property type="protein sequence ID" value="QDU27414.1"/>
    <property type="molecule type" value="Genomic_DNA"/>
</dbReference>
<dbReference type="AlphaFoldDB" id="A0A517YB27"/>
<dbReference type="GO" id="GO:0016491">
    <property type="term" value="F:oxidoreductase activity"/>
    <property type="evidence" value="ECO:0007669"/>
    <property type="project" value="UniProtKB-KW"/>
</dbReference>
<keyword evidence="3" id="KW-0560">Oxidoreductase</keyword>
<feature type="domain" description="Gfo/Idh/MocA-like oxidoreductase N-terminal" evidence="1">
    <location>
        <begin position="39"/>
        <end position="157"/>
    </location>
</feature>
<evidence type="ECO:0000259" key="1">
    <source>
        <dbReference type="Pfam" id="PF01408"/>
    </source>
</evidence>
<dbReference type="PANTHER" id="PTHR43818">
    <property type="entry name" value="BCDNA.GH03377"/>
    <property type="match status" value="1"/>
</dbReference>
<dbReference type="Proteomes" id="UP000315017">
    <property type="component" value="Chromosome"/>
</dbReference>
<evidence type="ECO:0000259" key="2">
    <source>
        <dbReference type="Pfam" id="PF19051"/>
    </source>
</evidence>
<sequence length="440" mass="47655">MSSKQTRRRFLQTTAAVGVGYWAAGGVSPRVSLSANEEIRFASVGVGGKGSSDSADAGRSGKMVAIVDIDDSTLGKAGEKFEGAQKFNDYRKMLDEVGKSIDAVTVSTPDHCHAVVASAAMKMGKHCFVQKPLTKSLHEARHLGNLAKEMKVATQMGNQGTAGNDLREQAAICKSGVLGKVSEVHVWTNRPVWPQGLDKPTDTPEVPKNVHWDEWIGPAPKRAFHPAYHPFKWRGWWDFGTGALGDMACHTLNMPFMGMDLRDPISVQALTSGHNKETFPSWSVITFEFPERNGRPAVTFKWYDGGKKPDTALFQGAKVAGSGCLIVGEKGSMYSPGDYAGKTEMLGGITKPTVEYTKSPGHFEEWVRAIKGGDAAVSNFGDYASPLTETILLGNLAVWAAAEKEVMGKKIEWDAKSLTATNAPEVAHIVKPEFHNGYKL</sequence>
<dbReference type="KEGG" id="aagg:ETAA8_25010"/>